<dbReference type="Pfam" id="PF01569">
    <property type="entry name" value="PAP2"/>
    <property type="match status" value="1"/>
</dbReference>
<dbReference type="CDD" id="cd03388">
    <property type="entry name" value="PAP2_SPPase1"/>
    <property type="match status" value="1"/>
</dbReference>
<dbReference type="AlphaFoldDB" id="A0A913XK57"/>
<dbReference type="SUPFAM" id="SSF48317">
    <property type="entry name" value="Acid phosphatase/Vanadium-dependent haloperoxidase"/>
    <property type="match status" value="1"/>
</dbReference>
<dbReference type="KEGG" id="epa:110243877"/>
<accession>A0A913XK57</accession>
<comment type="similarity">
    <text evidence="7">Belongs to the type 2 lipid phosphate phosphatase family.</text>
</comment>
<feature type="transmembrane region" description="Helical" evidence="8">
    <location>
        <begin position="334"/>
        <end position="353"/>
    </location>
</feature>
<feature type="transmembrane region" description="Helical" evidence="8">
    <location>
        <begin position="297"/>
        <end position="314"/>
    </location>
</feature>
<evidence type="ECO:0000313" key="10">
    <source>
        <dbReference type="EnsemblMetazoa" id="XP_020905687.1"/>
    </source>
</evidence>
<protein>
    <recommendedName>
        <fullName evidence="9">Phosphatidic acid phosphatase type 2/haloperoxidase domain-containing protein</fullName>
    </recommendedName>
</protein>
<comment type="subcellular location">
    <subcellularLocation>
        <location evidence="1">Endoplasmic reticulum membrane</location>
        <topology evidence="1">Multi-pass membrane protein</topology>
    </subcellularLocation>
</comment>
<dbReference type="OMA" id="RMVMKAV"/>
<dbReference type="EnsemblMetazoa" id="XM_021050028.2">
    <property type="protein sequence ID" value="XP_020905687.1"/>
    <property type="gene ID" value="LOC110243877"/>
</dbReference>
<evidence type="ECO:0000256" key="5">
    <source>
        <dbReference type="ARBA" id="ARBA00022989"/>
    </source>
</evidence>
<evidence type="ECO:0000256" key="7">
    <source>
        <dbReference type="ARBA" id="ARBA00038324"/>
    </source>
</evidence>
<keyword evidence="5 8" id="KW-1133">Transmembrane helix</keyword>
<feature type="transmembrane region" description="Helical" evidence="8">
    <location>
        <begin position="182"/>
        <end position="200"/>
    </location>
</feature>
<proteinExistence type="inferred from homology"/>
<dbReference type="GeneID" id="110243877"/>
<dbReference type="GO" id="GO:0005789">
    <property type="term" value="C:endoplasmic reticulum membrane"/>
    <property type="evidence" value="ECO:0007669"/>
    <property type="project" value="UniProtKB-SubCell"/>
</dbReference>
<keyword evidence="11" id="KW-1185">Reference proteome</keyword>
<evidence type="ECO:0000256" key="8">
    <source>
        <dbReference type="SAM" id="Phobius"/>
    </source>
</evidence>
<feature type="transmembrane region" description="Helical" evidence="8">
    <location>
        <begin position="236"/>
        <end position="254"/>
    </location>
</feature>
<reference evidence="10" key="1">
    <citation type="submission" date="2022-11" db="UniProtKB">
        <authorList>
            <consortium name="EnsemblMetazoa"/>
        </authorList>
    </citation>
    <scope>IDENTIFICATION</scope>
</reference>
<keyword evidence="6 8" id="KW-0472">Membrane</keyword>
<dbReference type="SMART" id="SM00014">
    <property type="entry name" value="acidPPc"/>
    <property type="match status" value="1"/>
</dbReference>
<feature type="transmembrane region" description="Helical" evidence="8">
    <location>
        <begin position="206"/>
        <end position="224"/>
    </location>
</feature>
<sequence length="412" mass="47083">MLLDLTHFWTMLRASADPYLVLRFQNWCGLREVGEDGKCIQNERAAKIPNGHANGHIKNGFVNGYTKNGFHRNGHWKADCADDLIQDQEVRPKNAQHYTYNPFWHALFIFGSTLGNEIFYITFFPCLFWNIDEFIARRMVFLWALLLYCGQCAKDVIQWPRPPCPPVIAVEKRYQWEYGMPSTHAMVGALIPFCLVYYSYDRYQYPLPVGVAFLVCWCLLVCSSRMYMGMHSLQDVIAGLVFAIILLVLVVPVLDFPTEEWVLTSPSSPIFMVAIPMVMCIVYPIPPMQTDTRADTTMVVGTCVGVMLGSWARYAPTKVPDPYLGAPFPVTFPGPDRIMTMICRFIFGILVMAPSRSFMKSLIFTVLPRLIPKSDRQGSKEFIELVHRFVTYSFLGINAVFVVPRCFVYFGI</sequence>
<feature type="transmembrane region" description="Helical" evidence="8">
    <location>
        <begin position="103"/>
        <end position="129"/>
    </location>
</feature>
<keyword evidence="3" id="KW-0378">Hydrolase</keyword>
<evidence type="ECO:0000259" key="9">
    <source>
        <dbReference type="SMART" id="SM00014"/>
    </source>
</evidence>
<evidence type="ECO:0000256" key="6">
    <source>
        <dbReference type="ARBA" id="ARBA00023136"/>
    </source>
</evidence>
<keyword evidence="4" id="KW-0256">Endoplasmic reticulum</keyword>
<keyword evidence="2 8" id="KW-0812">Transmembrane</keyword>
<dbReference type="PANTHER" id="PTHR14969:SF28">
    <property type="entry name" value="DIHYDROSPHINGOSINE 1-PHOSPHATE PHOSPHATASE LCB3-RELATED"/>
    <property type="match status" value="1"/>
</dbReference>
<evidence type="ECO:0000256" key="1">
    <source>
        <dbReference type="ARBA" id="ARBA00004477"/>
    </source>
</evidence>
<dbReference type="OrthoDB" id="301434at2759"/>
<evidence type="ECO:0000256" key="4">
    <source>
        <dbReference type="ARBA" id="ARBA00022824"/>
    </source>
</evidence>
<evidence type="ECO:0000313" key="11">
    <source>
        <dbReference type="Proteomes" id="UP000887567"/>
    </source>
</evidence>
<feature type="transmembrane region" description="Helical" evidence="8">
    <location>
        <begin position="266"/>
        <end position="285"/>
    </location>
</feature>
<feature type="transmembrane region" description="Helical" evidence="8">
    <location>
        <begin position="389"/>
        <end position="410"/>
    </location>
</feature>
<dbReference type="Proteomes" id="UP000887567">
    <property type="component" value="Unplaced"/>
</dbReference>
<dbReference type="GO" id="GO:0042392">
    <property type="term" value="F:sphingosine-1-phosphate phosphatase activity"/>
    <property type="evidence" value="ECO:0007669"/>
    <property type="project" value="TreeGrafter"/>
</dbReference>
<name>A0A913XK57_EXADI</name>
<evidence type="ECO:0000256" key="2">
    <source>
        <dbReference type="ARBA" id="ARBA00022692"/>
    </source>
</evidence>
<evidence type="ECO:0000256" key="3">
    <source>
        <dbReference type="ARBA" id="ARBA00022801"/>
    </source>
</evidence>
<dbReference type="InterPro" id="IPR036938">
    <property type="entry name" value="PAP2/HPO_sf"/>
</dbReference>
<dbReference type="PANTHER" id="PTHR14969">
    <property type="entry name" value="SPHINGOSINE-1-PHOSPHATE PHOSPHOHYDROLASE"/>
    <property type="match status" value="1"/>
</dbReference>
<feature type="domain" description="Phosphatidic acid phosphatase type 2/haloperoxidase" evidence="9">
    <location>
        <begin position="136"/>
        <end position="251"/>
    </location>
</feature>
<dbReference type="GO" id="GO:0006670">
    <property type="term" value="P:sphingosine metabolic process"/>
    <property type="evidence" value="ECO:0007669"/>
    <property type="project" value="TreeGrafter"/>
</dbReference>
<dbReference type="InterPro" id="IPR000326">
    <property type="entry name" value="PAP2/HPO"/>
</dbReference>
<dbReference type="Gene3D" id="1.20.144.10">
    <property type="entry name" value="Phosphatidic acid phosphatase type 2/haloperoxidase"/>
    <property type="match status" value="1"/>
</dbReference>
<organism evidence="10 11">
    <name type="scientific">Exaiptasia diaphana</name>
    <name type="common">Tropical sea anemone</name>
    <name type="synonym">Aiptasia pulchella</name>
    <dbReference type="NCBI Taxonomy" id="2652724"/>
    <lineage>
        <taxon>Eukaryota</taxon>
        <taxon>Metazoa</taxon>
        <taxon>Cnidaria</taxon>
        <taxon>Anthozoa</taxon>
        <taxon>Hexacorallia</taxon>
        <taxon>Actiniaria</taxon>
        <taxon>Aiptasiidae</taxon>
        <taxon>Exaiptasia</taxon>
    </lineage>
</organism>
<dbReference type="RefSeq" id="XP_020905687.1">
    <property type="nucleotide sequence ID" value="XM_021050028.2"/>
</dbReference>